<gene>
    <name evidence="11" type="ORF">CFOL_v3_04586</name>
</gene>
<dbReference type="OrthoDB" id="60033at2759"/>
<evidence type="ECO:0000313" key="12">
    <source>
        <dbReference type="Proteomes" id="UP000187406"/>
    </source>
</evidence>
<dbReference type="PANTHER" id="PTHR10015">
    <property type="entry name" value="HEAT SHOCK TRANSCRIPTION FACTOR"/>
    <property type="match status" value="1"/>
</dbReference>
<protein>
    <submittedName>
        <fullName evidence="11">HSF_DNA-bind domain-containing protein</fullName>
    </submittedName>
</protein>
<dbReference type="SUPFAM" id="SSF46785">
    <property type="entry name" value="Winged helix' DNA-binding domain"/>
    <property type="match status" value="1"/>
</dbReference>
<feature type="domain" description="HSF-type DNA-binding" evidence="10">
    <location>
        <begin position="56"/>
        <end position="80"/>
    </location>
</feature>
<dbReference type="PROSITE" id="PS00434">
    <property type="entry name" value="HSF_DOMAIN"/>
    <property type="match status" value="1"/>
</dbReference>
<accession>A0A1Q3AZD7</accession>
<organism evidence="11 12">
    <name type="scientific">Cephalotus follicularis</name>
    <name type="common">Albany pitcher plant</name>
    <dbReference type="NCBI Taxonomy" id="3775"/>
    <lineage>
        <taxon>Eukaryota</taxon>
        <taxon>Viridiplantae</taxon>
        <taxon>Streptophyta</taxon>
        <taxon>Embryophyta</taxon>
        <taxon>Tracheophyta</taxon>
        <taxon>Spermatophyta</taxon>
        <taxon>Magnoliopsida</taxon>
        <taxon>eudicotyledons</taxon>
        <taxon>Gunneridae</taxon>
        <taxon>Pentapetalae</taxon>
        <taxon>rosids</taxon>
        <taxon>fabids</taxon>
        <taxon>Oxalidales</taxon>
        <taxon>Cephalotaceae</taxon>
        <taxon>Cephalotus</taxon>
    </lineage>
</organism>
<evidence type="ECO:0000256" key="2">
    <source>
        <dbReference type="ARBA" id="ARBA00022553"/>
    </source>
</evidence>
<evidence type="ECO:0000256" key="7">
    <source>
        <dbReference type="ARBA" id="ARBA00023242"/>
    </source>
</evidence>
<dbReference type="InterPro" id="IPR000232">
    <property type="entry name" value="HSF_DNA-bd"/>
</dbReference>
<feature type="region of interest" description="Disordered" evidence="9">
    <location>
        <begin position="291"/>
        <end position="318"/>
    </location>
</feature>
<dbReference type="Gene3D" id="1.10.10.10">
    <property type="entry name" value="Winged helix-like DNA-binding domain superfamily/Winged helix DNA-binding domain"/>
    <property type="match status" value="1"/>
</dbReference>
<dbReference type="Proteomes" id="UP000187406">
    <property type="component" value="Unassembled WGS sequence"/>
</dbReference>
<evidence type="ECO:0000256" key="1">
    <source>
        <dbReference type="ARBA" id="ARBA00004123"/>
    </source>
</evidence>
<evidence type="ECO:0000256" key="5">
    <source>
        <dbReference type="ARBA" id="ARBA00023125"/>
    </source>
</evidence>
<keyword evidence="2" id="KW-0597">Phosphoprotein</keyword>
<comment type="caution">
    <text evidence="11">The sequence shown here is derived from an EMBL/GenBank/DDBJ whole genome shotgun (WGS) entry which is preliminary data.</text>
</comment>
<keyword evidence="6" id="KW-0804">Transcription</keyword>
<feature type="region of interest" description="Disordered" evidence="9">
    <location>
        <begin position="346"/>
        <end position="366"/>
    </location>
</feature>
<evidence type="ECO:0000256" key="4">
    <source>
        <dbReference type="ARBA" id="ARBA00023016"/>
    </source>
</evidence>
<name>A0A1Q3AZD7_CEPFO</name>
<dbReference type="SMART" id="SM00415">
    <property type="entry name" value="HSF"/>
    <property type="match status" value="1"/>
</dbReference>
<evidence type="ECO:0000313" key="11">
    <source>
        <dbReference type="EMBL" id="GAV61058.1"/>
    </source>
</evidence>
<dbReference type="InParanoid" id="A0A1Q3AZD7"/>
<proteinExistence type="inferred from homology"/>
<evidence type="ECO:0000256" key="8">
    <source>
        <dbReference type="ARBA" id="ARBA00061350"/>
    </source>
</evidence>
<evidence type="ECO:0000256" key="9">
    <source>
        <dbReference type="SAM" id="MobiDB-lite"/>
    </source>
</evidence>
<keyword evidence="5" id="KW-0238">DNA-binding</keyword>
<dbReference type="FunFam" id="1.10.10.10:FF:000057">
    <property type="entry name" value="Heat shock transcription factor 1"/>
    <property type="match status" value="1"/>
</dbReference>
<keyword evidence="4" id="KW-0346">Stress response</keyword>
<evidence type="ECO:0000256" key="6">
    <source>
        <dbReference type="ARBA" id="ARBA00023163"/>
    </source>
</evidence>
<dbReference type="InterPro" id="IPR036388">
    <property type="entry name" value="WH-like_DNA-bd_sf"/>
</dbReference>
<dbReference type="PANTHER" id="PTHR10015:SF445">
    <property type="entry name" value="HEAT STRESS TRANSCRIPTION FACTOR A-4B-LIKE"/>
    <property type="match status" value="1"/>
</dbReference>
<dbReference type="GO" id="GO:0034605">
    <property type="term" value="P:cellular response to heat"/>
    <property type="evidence" value="ECO:0007669"/>
    <property type="project" value="TreeGrafter"/>
</dbReference>
<comment type="subcellular location">
    <subcellularLocation>
        <location evidence="1">Nucleus</location>
    </subcellularLocation>
</comment>
<evidence type="ECO:0000259" key="10">
    <source>
        <dbReference type="PROSITE" id="PS00434"/>
    </source>
</evidence>
<keyword evidence="12" id="KW-1185">Reference proteome</keyword>
<reference evidence="12" key="1">
    <citation type="submission" date="2016-04" db="EMBL/GenBank/DDBJ databases">
        <title>Cephalotus genome sequencing.</title>
        <authorList>
            <person name="Fukushima K."/>
            <person name="Hasebe M."/>
            <person name="Fang X."/>
        </authorList>
    </citation>
    <scope>NUCLEOTIDE SEQUENCE [LARGE SCALE GENOMIC DNA]</scope>
    <source>
        <strain evidence="12">cv. St1</strain>
    </source>
</reference>
<dbReference type="EMBL" id="BDDD01000182">
    <property type="protein sequence ID" value="GAV61058.1"/>
    <property type="molecule type" value="Genomic_DNA"/>
</dbReference>
<keyword evidence="7" id="KW-0539">Nucleus</keyword>
<dbReference type="GO" id="GO:0006357">
    <property type="term" value="P:regulation of transcription by RNA polymerase II"/>
    <property type="evidence" value="ECO:0007669"/>
    <property type="project" value="TreeGrafter"/>
</dbReference>
<dbReference type="GO" id="GO:0000978">
    <property type="term" value="F:RNA polymerase II cis-regulatory region sequence-specific DNA binding"/>
    <property type="evidence" value="ECO:0007669"/>
    <property type="project" value="TreeGrafter"/>
</dbReference>
<evidence type="ECO:0000256" key="3">
    <source>
        <dbReference type="ARBA" id="ARBA00023015"/>
    </source>
</evidence>
<dbReference type="InterPro" id="IPR036390">
    <property type="entry name" value="WH_DNA-bd_sf"/>
</dbReference>
<dbReference type="STRING" id="3775.A0A1Q3AZD7"/>
<comment type="similarity">
    <text evidence="8">Belongs to the HSF family. Class A subfamily.</text>
</comment>
<keyword evidence="3" id="KW-0805">Transcription regulation</keyword>
<dbReference type="GO" id="GO:0005634">
    <property type="term" value="C:nucleus"/>
    <property type="evidence" value="ECO:0007669"/>
    <property type="project" value="UniProtKB-SubCell"/>
</dbReference>
<dbReference type="AlphaFoldDB" id="A0A1Q3AZD7"/>
<dbReference type="Pfam" id="PF00447">
    <property type="entry name" value="HSF_DNA-bind"/>
    <property type="match status" value="1"/>
</dbReference>
<dbReference type="PRINTS" id="PR00056">
    <property type="entry name" value="HSFDOMAIN"/>
</dbReference>
<dbReference type="GO" id="GO:0003700">
    <property type="term" value="F:DNA-binding transcription factor activity"/>
    <property type="evidence" value="ECO:0007669"/>
    <property type="project" value="InterPro"/>
</dbReference>
<sequence length="426" mass="49045">MEGSHDQASTSNSPAPFLAKTYEMVEDPVTNFLVSWSQSGYSFIVWNPLEFAKDLLPKYFKHNNFSSFVRQLNTYGFRKIDPEQWEFANEEFVRGQRHLLKNIFRRKPIHSHSLQNQIPLTETERQEFQVEIKRLDHDKSLLQLELWSYQAENAGFEFQIQSLREQLQTMEHRQRQLMVFLAQLLQKPDGFASILMQQSENHNKKRKLMDSTHFYDDNNMENDNISLILQHGTLGASCALVNLEQIEKMELSLTFLESFLHGISEEVCDFGISSQPYPLVVSEIAFVSPDDQDYSPRSHKASPYSKDTDSSPELAAGSRIHVDSPAIPSFNRSVDRMRESLEIDVNLNPPSAPQIESSPATPIEGNDPFWSQFLTESYGSYDTREAQSDERNTDSKPAHFTSHLWNTYSLTSITKHMGYRTPAKTT</sequence>